<dbReference type="InterPro" id="IPR000608">
    <property type="entry name" value="UBC"/>
</dbReference>
<gene>
    <name evidence="6" type="ORF">ECRASSUSDP1_LOCUS23559</name>
</gene>
<dbReference type="PROSITE" id="PS00183">
    <property type="entry name" value="UBC_1"/>
    <property type="match status" value="1"/>
</dbReference>
<evidence type="ECO:0000313" key="7">
    <source>
        <dbReference type="Proteomes" id="UP001295684"/>
    </source>
</evidence>
<evidence type="ECO:0000256" key="1">
    <source>
        <dbReference type="ARBA" id="ARBA00022679"/>
    </source>
</evidence>
<dbReference type="PANTHER" id="PTHR24068">
    <property type="entry name" value="UBIQUITIN-CONJUGATING ENZYME E2"/>
    <property type="match status" value="1"/>
</dbReference>
<evidence type="ECO:0000256" key="2">
    <source>
        <dbReference type="ARBA" id="ARBA00022786"/>
    </source>
</evidence>
<dbReference type="Proteomes" id="UP001295684">
    <property type="component" value="Unassembled WGS sequence"/>
</dbReference>
<dbReference type="GO" id="GO:0016740">
    <property type="term" value="F:transferase activity"/>
    <property type="evidence" value="ECO:0007669"/>
    <property type="project" value="UniProtKB-KW"/>
</dbReference>
<evidence type="ECO:0000256" key="3">
    <source>
        <dbReference type="PROSITE-ProRule" id="PRU10133"/>
    </source>
</evidence>
<keyword evidence="1" id="KW-0808">Transferase</keyword>
<name>A0AAD1XZQ5_EUPCR</name>
<dbReference type="SUPFAM" id="SSF54495">
    <property type="entry name" value="UBC-like"/>
    <property type="match status" value="1"/>
</dbReference>
<dbReference type="InterPro" id="IPR023313">
    <property type="entry name" value="UBQ-conjugating_AS"/>
</dbReference>
<protein>
    <recommendedName>
        <fullName evidence="5">UBC core domain-containing protein</fullName>
    </recommendedName>
</protein>
<feature type="domain" description="UBC core" evidence="5">
    <location>
        <begin position="5"/>
        <end position="151"/>
    </location>
</feature>
<keyword evidence="4" id="KW-0067">ATP-binding</keyword>
<dbReference type="FunFam" id="3.10.110.10:FF:000002">
    <property type="entry name" value="Ubiquitin-conjugating enzyme E2 D3"/>
    <property type="match status" value="1"/>
</dbReference>
<evidence type="ECO:0000259" key="5">
    <source>
        <dbReference type="PROSITE" id="PS50127"/>
    </source>
</evidence>
<organism evidence="6 7">
    <name type="scientific">Euplotes crassus</name>
    <dbReference type="NCBI Taxonomy" id="5936"/>
    <lineage>
        <taxon>Eukaryota</taxon>
        <taxon>Sar</taxon>
        <taxon>Alveolata</taxon>
        <taxon>Ciliophora</taxon>
        <taxon>Intramacronucleata</taxon>
        <taxon>Spirotrichea</taxon>
        <taxon>Hypotrichia</taxon>
        <taxon>Euplotida</taxon>
        <taxon>Euplotidae</taxon>
        <taxon>Moneuplotes</taxon>
    </lineage>
</organism>
<dbReference type="SMART" id="SM00212">
    <property type="entry name" value="UBCc"/>
    <property type="match status" value="1"/>
</dbReference>
<reference evidence="6" key="1">
    <citation type="submission" date="2023-07" db="EMBL/GenBank/DDBJ databases">
        <authorList>
            <consortium name="AG Swart"/>
            <person name="Singh M."/>
            <person name="Singh A."/>
            <person name="Seah K."/>
            <person name="Emmerich C."/>
        </authorList>
    </citation>
    <scope>NUCLEOTIDE SEQUENCE</scope>
    <source>
        <strain evidence="6">DP1</strain>
    </source>
</reference>
<dbReference type="PROSITE" id="PS50127">
    <property type="entry name" value="UBC_2"/>
    <property type="match status" value="1"/>
</dbReference>
<dbReference type="AlphaFoldDB" id="A0AAD1XZQ5"/>
<accession>A0AAD1XZQ5</accession>
<keyword evidence="7" id="KW-1185">Reference proteome</keyword>
<dbReference type="Pfam" id="PF00179">
    <property type="entry name" value="UQ_con"/>
    <property type="match status" value="1"/>
</dbReference>
<proteinExistence type="inferred from homology"/>
<comment type="caution">
    <text evidence="6">The sequence shown here is derived from an EMBL/GenBank/DDBJ whole genome shotgun (WGS) entry which is preliminary data.</text>
</comment>
<dbReference type="EMBL" id="CAMPGE010024238">
    <property type="protein sequence ID" value="CAI2382092.1"/>
    <property type="molecule type" value="Genomic_DNA"/>
</dbReference>
<dbReference type="InterPro" id="IPR016135">
    <property type="entry name" value="UBQ-conjugating_enzyme/RWD"/>
</dbReference>
<feature type="active site" description="Glycyl thioester intermediate" evidence="3">
    <location>
        <position position="90"/>
    </location>
</feature>
<evidence type="ECO:0000313" key="6">
    <source>
        <dbReference type="EMBL" id="CAI2382092.1"/>
    </source>
</evidence>
<sequence length="151" mass="17130">MSRTPSLKRIMKEYKDFEMDAPVGCSAGPISEDDMYNWQGYIAGPAETPYEGGVFLLKIEFGNDYPFKPPKVAFTTKIYHPNINSNGSICVDILKEQWSPALTISKVLLSISTLLDDPNPKDPLEPKIAEEYLNDREAYNEKAKEWTRTYA</sequence>
<comment type="similarity">
    <text evidence="4">Belongs to the ubiquitin-conjugating enzyme family.</text>
</comment>
<dbReference type="GO" id="GO:0005524">
    <property type="term" value="F:ATP binding"/>
    <property type="evidence" value="ECO:0007669"/>
    <property type="project" value="UniProtKB-UniRule"/>
</dbReference>
<evidence type="ECO:0000256" key="4">
    <source>
        <dbReference type="RuleBase" id="RU362109"/>
    </source>
</evidence>
<dbReference type="Gene3D" id="3.10.110.10">
    <property type="entry name" value="Ubiquitin Conjugating Enzyme"/>
    <property type="match status" value="1"/>
</dbReference>
<keyword evidence="2 4" id="KW-0833">Ubl conjugation pathway</keyword>
<keyword evidence="4" id="KW-0547">Nucleotide-binding</keyword>